<accession>A0A1N7NM22</accession>
<organism evidence="10 11">
    <name type="scientific">Insolitispirillum peregrinum</name>
    <dbReference type="NCBI Taxonomy" id="80876"/>
    <lineage>
        <taxon>Bacteria</taxon>
        <taxon>Pseudomonadati</taxon>
        <taxon>Pseudomonadota</taxon>
        <taxon>Alphaproteobacteria</taxon>
        <taxon>Rhodospirillales</taxon>
        <taxon>Novispirillaceae</taxon>
        <taxon>Insolitispirillum</taxon>
    </lineage>
</organism>
<evidence type="ECO:0000256" key="3">
    <source>
        <dbReference type="ARBA" id="ARBA00022898"/>
    </source>
</evidence>
<dbReference type="InterPro" id="IPR015421">
    <property type="entry name" value="PyrdxlP-dep_Trfase_major"/>
</dbReference>
<comment type="catalytic activity">
    <reaction evidence="7">
        <text>an S-substituted L-cysteine + H2O = a thiol + pyruvate + NH4(+)</text>
        <dbReference type="Rhea" id="RHEA:18121"/>
        <dbReference type="ChEBI" id="CHEBI:15361"/>
        <dbReference type="ChEBI" id="CHEBI:15377"/>
        <dbReference type="ChEBI" id="CHEBI:28938"/>
        <dbReference type="ChEBI" id="CHEBI:29256"/>
        <dbReference type="ChEBI" id="CHEBI:58717"/>
        <dbReference type="EC" id="4.4.1.13"/>
    </reaction>
</comment>
<comment type="catalytic activity">
    <reaction evidence="6">
        <text>L,L-cystathionine + H2O = L-homocysteine + pyruvate + NH4(+)</text>
        <dbReference type="Rhea" id="RHEA:13965"/>
        <dbReference type="ChEBI" id="CHEBI:15361"/>
        <dbReference type="ChEBI" id="CHEBI:15377"/>
        <dbReference type="ChEBI" id="CHEBI:28938"/>
        <dbReference type="ChEBI" id="CHEBI:58161"/>
        <dbReference type="ChEBI" id="CHEBI:58199"/>
    </reaction>
</comment>
<evidence type="ECO:0000256" key="2">
    <source>
        <dbReference type="ARBA" id="ARBA00009077"/>
    </source>
</evidence>
<dbReference type="PANTHER" id="PTHR43500">
    <property type="entry name" value="CYSTATHIONINE BETA-LYASE-RELATED"/>
    <property type="match status" value="1"/>
</dbReference>
<evidence type="ECO:0000256" key="7">
    <source>
        <dbReference type="ARBA" id="ARBA00047625"/>
    </source>
</evidence>
<dbReference type="GO" id="GO:0019346">
    <property type="term" value="P:transsulfuration"/>
    <property type="evidence" value="ECO:0007669"/>
    <property type="project" value="InterPro"/>
</dbReference>
<comment type="similarity">
    <text evidence="2 9">Belongs to the trans-sulfuration enzymes family.</text>
</comment>
<gene>
    <name evidence="10" type="ORF">SAMN05421779_105226</name>
</gene>
<reference evidence="10 11" key="1">
    <citation type="submission" date="2017-01" db="EMBL/GenBank/DDBJ databases">
        <authorList>
            <person name="Mah S.A."/>
            <person name="Swanson W.J."/>
            <person name="Moy G.W."/>
            <person name="Vacquier V.D."/>
        </authorList>
    </citation>
    <scope>NUCLEOTIDE SEQUENCE [LARGE SCALE GENOMIC DNA]</scope>
    <source>
        <strain evidence="10 11">DSM 11589</strain>
    </source>
</reference>
<dbReference type="Gene3D" id="3.40.640.10">
    <property type="entry name" value="Type I PLP-dependent aspartate aminotransferase-like (Major domain)"/>
    <property type="match status" value="1"/>
</dbReference>
<proteinExistence type="inferred from homology"/>
<evidence type="ECO:0000256" key="1">
    <source>
        <dbReference type="ARBA" id="ARBA00001933"/>
    </source>
</evidence>
<dbReference type="InterPro" id="IPR000277">
    <property type="entry name" value="Cys/Met-Metab_PyrdxlP-dep_enz"/>
</dbReference>
<dbReference type="STRING" id="80876.SAMN05421779_105226"/>
<dbReference type="InterPro" id="IPR015424">
    <property type="entry name" value="PyrdxlP-dep_Trfase"/>
</dbReference>
<dbReference type="GO" id="GO:0047804">
    <property type="term" value="F:cysteine-S-conjugate beta-lyase activity"/>
    <property type="evidence" value="ECO:0007669"/>
    <property type="project" value="UniProtKB-EC"/>
</dbReference>
<keyword evidence="11" id="KW-1185">Reference proteome</keyword>
<dbReference type="RefSeq" id="WP_076401139.1">
    <property type="nucleotide sequence ID" value="NZ_FTOA01000005.1"/>
</dbReference>
<evidence type="ECO:0000256" key="5">
    <source>
        <dbReference type="ARBA" id="ARBA00046315"/>
    </source>
</evidence>
<dbReference type="InterPro" id="IPR006233">
    <property type="entry name" value="Cys_b_lyase_bac"/>
</dbReference>
<dbReference type="SUPFAM" id="SSF53383">
    <property type="entry name" value="PLP-dependent transferases"/>
    <property type="match status" value="1"/>
</dbReference>
<dbReference type="FunFam" id="3.40.640.10:FF:000046">
    <property type="entry name" value="Cystathionine gamma-lyase"/>
    <property type="match status" value="1"/>
</dbReference>
<comment type="cofactor">
    <cofactor evidence="1 9">
        <name>pyridoxal 5'-phosphate</name>
        <dbReference type="ChEBI" id="CHEBI:597326"/>
    </cofactor>
</comment>
<evidence type="ECO:0000313" key="11">
    <source>
        <dbReference type="Proteomes" id="UP000185678"/>
    </source>
</evidence>
<evidence type="ECO:0000256" key="6">
    <source>
        <dbReference type="ARBA" id="ARBA00047517"/>
    </source>
</evidence>
<dbReference type="OrthoDB" id="9790858at2"/>
<comment type="pathway">
    <text evidence="5">Amino-acid biosynthesis; L-methionine biosynthesis via de novo pathway; L-homocysteine from L-cystathionine: step 1/1.</text>
</comment>
<dbReference type="Gene3D" id="3.90.1150.10">
    <property type="entry name" value="Aspartate Aminotransferase, domain 1"/>
    <property type="match status" value="1"/>
</dbReference>
<protein>
    <submittedName>
        <fullName evidence="10">Cystathionine beta-lyase</fullName>
    </submittedName>
</protein>
<evidence type="ECO:0000256" key="8">
    <source>
        <dbReference type="PIRSR" id="PIRSR001434-2"/>
    </source>
</evidence>
<dbReference type="PROSITE" id="PS00868">
    <property type="entry name" value="CYS_MET_METAB_PP"/>
    <property type="match status" value="1"/>
</dbReference>
<dbReference type="EMBL" id="FTOA01000005">
    <property type="protein sequence ID" value="SIS99416.1"/>
    <property type="molecule type" value="Genomic_DNA"/>
</dbReference>
<dbReference type="PIRSF" id="PIRSF001434">
    <property type="entry name" value="CGS"/>
    <property type="match status" value="1"/>
</dbReference>
<feature type="modified residue" description="N6-(pyridoxal phosphate)lysine" evidence="8">
    <location>
        <position position="203"/>
    </location>
</feature>
<dbReference type="NCBIfam" id="TIGR01324">
    <property type="entry name" value="cysta_beta_ly_B"/>
    <property type="match status" value="1"/>
</dbReference>
<dbReference type="GO" id="GO:0019450">
    <property type="term" value="P:L-cysteine catabolic process to pyruvate"/>
    <property type="evidence" value="ECO:0007669"/>
    <property type="project" value="TreeGrafter"/>
</dbReference>
<dbReference type="InterPro" id="IPR015422">
    <property type="entry name" value="PyrdxlP-dep_Trfase_small"/>
</dbReference>
<sequence length="395" mass="42827">MKKESRIVHAGLHPDRFEGVVNPPVFRASTVLAPTVAELKARHSQRFDVTYYGRYGTPTTRALEEAVAEIEGGSKAILVSSGLAAISSTLLALLRQGDHLLMVDSAYYPTRAFCDQILVTYGIETTYYDPMIGAGIADLIRPNTRVVFTESPGSQTFEVQDIPAIAEAAHAAGVLVVMDNTWGLLSFQPFEKGVDVSLQAATKYLGGHSDAMLGTIATADRALWERIKNHVCLMGHAVGTEEVYLGLRGVRTLPIRLRQHFEAGLTVARWLESRPEVARVLHPALPGCPGHDLWKRDFTGGCGLFSIELALPASGDLPEAAVNEMLDHYHFFKLGYSWGGFESLVVPATPLRTAAPLPAGTGPIVRYHVGLEDTDDLIADLEQGFDRLKAAVAAL</sequence>
<keyword evidence="3 8" id="KW-0663">Pyridoxal phosphate</keyword>
<dbReference type="Pfam" id="PF01053">
    <property type="entry name" value="Cys_Met_Meta_PP"/>
    <property type="match status" value="1"/>
</dbReference>
<evidence type="ECO:0000313" key="10">
    <source>
        <dbReference type="EMBL" id="SIS99416.1"/>
    </source>
</evidence>
<dbReference type="PANTHER" id="PTHR43500:SF1">
    <property type="entry name" value="CYSTATHIONINE BETA-LYASE-RELATED"/>
    <property type="match status" value="1"/>
</dbReference>
<evidence type="ECO:0000256" key="9">
    <source>
        <dbReference type="RuleBase" id="RU362118"/>
    </source>
</evidence>
<keyword evidence="4 10" id="KW-0456">Lyase</keyword>
<dbReference type="GO" id="GO:0030170">
    <property type="term" value="F:pyridoxal phosphate binding"/>
    <property type="evidence" value="ECO:0007669"/>
    <property type="project" value="InterPro"/>
</dbReference>
<dbReference type="AlphaFoldDB" id="A0A1N7NM22"/>
<dbReference type="Proteomes" id="UP000185678">
    <property type="component" value="Unassembled WGS sequence"/>
</dbReference>
<evidence type="ECO:0000256" key="4">
    <source>
        <dbReference type="ARBA" id="ARBA00023239"/>
    </source>
</evidence>
<dbReference type="InterPro" id="IPR054542">
    <property type="entry name" value="Cys_met_metab_PP"/>
</dbReference>
<name>A0A1N7NM22_9PROT</name>